<keyword evidence="2" id="KW-0812">Transmembrane</keyword>
<dbReference type="PANTHER" id="PTHR34703:SF1">
    <property type="entry name" value="ANTIPORTER SUBUNIT MNHG2-RELATED"/>
    <property type="match status" value="1"/>
</dbReference>
<dbReference type="EMBL" id="CP001738">
    <property type="protein sequence ID" value="ACZ00147.1"/>
    <property type="molecule type" value="Genomic_DNA"/>
</dbReference>
<reference evidence="3 4" key="1">
    <citation type="journal article" date="2011" name="Stand. Genomic Sci.">
        <title>Complete genome sequence of Thermomonospora curvata type strain (B9).</title>
        <authorList>
            <person name="Chertkov O."/>
            <person name="Sikorski J."/>
            <person name="Nolan M."/>
            <person name="Lapidus A."/>
            <person name="Lucas S."/>
            <person name="Del Rio T.G."/>
            <person name="Tice H."/>
            <person name="Cheng J.F."/>
            <person name="Goodwin L."/>
            <person name="Pitluck S."/>
            <person name="Liolios K."/>
            <person name="Ivanova N."/>
            <person name="Mavromatis K."/>
            <person name="Mikhailova N."/>
            <person name="Ovchinnikova G."/>
            <person name="Pati A."/>
            <person name="Chen A."/>
            <person name="Palaniappan K."/>
            <person name="Djao O.D."/>
            <person name="Land M."/>
            <person name="Hauser L."/>
            <person name="Chang Y.J."/>
            <person name="Jeffries C.D."/>
            <person name="Brettin T."/>
            <person name="Han C."/>
            <person name="Detter J.C."/>
            <person name="Rohde M."/>
            <person name="Goker M."/>
            <person name="Woyke T."/>
            <person name="Bristow J."/>
            <person name="Eisen J.A."/>
            <person name="Markowitz V."/>
            <person name="Hugenholtz P."/>
            <person name="Klenk H.P."/>
            <person name="Kyrpides N.C."/>
        </authorList>
    </citation>
    <scope>NUCLEOTIDE SEQUENCE [LARGE SCALE GENOMIC DNA]</scope>
    <source>
        <strain evidence="4">ATCC 19995 / DSM 43183 / JCM 3096 / KCTC 9072 / NBRC 15933 / NCIMB 10081 / Henssen B9</strain>
    </source>
</reference>
<feature type="transmembrane region" description="Helical" evidence="2">
    <location>
        <begin position="64"/>
        <end position="90"/>
    </location>
</feature>
<evidence type="ECO:0000313" key="4">
    <source>
        <dbReference type="Proteomes" id="UP000001918"/>
    </source>
</evidence>
<dbReference type="Pfam" id="PF03334">
    <property type="entry name" value="PhaG_MnhG_YufB"/>
    <property type="match status" value="1"/>
</dbReference>
<keyword evidence="2" id="KW-0472">Membrane</keyword>
<evidence type="ECO:0000256" key="1">
    <source>
        <dbReference type="ARBA" id="ARBA00008404"/>
    </source>
</evidence>
<dbReference type="OrthoDB" id="3214257at2"/>
<protein>
    <submittedName>
        <fullName evidence="3">Monovalent cation/proton antiporter, MnhG/PhaG subunit</fullName>
    </submittedName>
</protein>
<evidence type="ECO:0000256" key="2">
    <source>
        <dbReference type="SAM" id="Phobius"/>
    </source>
</evidence>
<sequence length="109" mass="11199">MSVTDLITAVLLPAGAAFSALGALGMVRFPDTVTRIHAAAKPHTIGLLLVLAGTAAQMTSMSDIAPLLLVALFQLVTSPVVAQTVGGIVYRTGALDRDVLVIDESDRTG</sequence>
<organism evidence="3 4">
    <name type="scientific">Thermomonospora curvata (strain ATCC 19995 / DSM 43183 / JCM 3096 / KCTC 9072 / NBRC 15933 / NCIMB 10081 / Henssen B9)</name>
    <dbReference type="NCBI Taxonomy" id="471852"/>
    <lineage>
        <taxon>Bacteria</taxon>
        <taxon>Bacillati</taxon>
        <taxon>Actinomycetota</taxon>
        <taxon>Actinomycetes</taxon>
        <taxon>Streptosporangiales</taxon>
        <taxon>Thermomonosporaceae</taxon>
        <taxon>Thermomonospora</taxon>
    </lineage>
</organism>
<accession>D1A648</accession>
<dbReference type="GO" id="GO:0015385">
    <property type="term" value="F:sodium:proton antiporter activity"/>
    <property type="evidence" value="ECO:0007669"/>
    <property type="project" value="TreeGrafter"/>
</dbReference>
<dbReference type="HOGENOM" id="CLU_121334_0_5_11"/>
<name>D1A648_THECD</name>
<gene>
    <name evidence="3" type="ordered locus">Tcur_4625</name>
</gene>
<comment type="similarity">
    <text evidence="1">Belongs to the CPA3 antiporters (TC 2.A.63) subunit G family.</text>
</comment>
<dbReference type="InterPro" id="IPR005133">
    <property type="entry name" value="PhaG_MnhG_YufB"/>
</dbReference>
<dbReference type="Proteomes" id="UP000001918">
    <property type="component" value="Chromosome"/>
</dbReference>
<keyword evidence="2" id="KW-1133">Transmembrane helix</keyword>
<evidence type="ECO:0000313" key="3">
    <source>
        <dbReference type="EMBL" id="ACZ00147.1"/>
    </source>
</evidence>
<dbReference type="eggNOG" id="COG1320">
    <property type="taxonomic scope" value="Bacteria"/>
</dbReference>
<proteinExistence type="inferred from homology"/>
<keyword evidence="4" id="KW-1185">Reference proteome</keyword>
<dbReference type="PANTHER" id="PTHR34703">
    <property type="entry name" value="ANTIPORTER SUBUNIT MNHG2-RELATED"/>
    <property type="match status" value="1"/>
</dbReference>
<dbReference type="AlphaFoldDB" id="D1A648"/>
<feature type="transmembrane region" description="Helical" evidence="2">
    <location>
        <begin position="6"/>
        <end position="27"/>
    </location>
</feature>
<dbReference type="KEGG" id="tcu:Tcur_4625"/>
<dbReference type="RefSeq" id="WP_012854928.1">
    <property type="nucleotide sequence ID" value="NC_013510.1"/>
</dbReference>
<dbReference type="STRING" id="471852.Tcur_4625"/>